<accession>U6GVY6</accession>
<dbReference type="AlphaFoldDB" id="U6GVY6"/>
<reference evidence="2" key="2">
    <citation type="submission" date="2013-10" db="EMBL/GenBank/DDBJ databases">
        <authorList>
            <person name="Aslett M."/>
        </authorList>
    </citation>
    <scope>NUCLEOTIDE SEQUENCE</scope>
    <source>
        <strain evidence="2">Houghton</strain>
    </source>
</reference>
<protein>
    <submittedName>
        <fullName evidence="2">Uncharacterized protein</fullName>
    </submittedName>
</protein>
<feature type="compositionally biased region" description="Basic and acidic residues" evidence="1">
    <location>
        <begin position="95"/>
        <end position="128"/>
    </location>
</feature>
<evidence type="ECO:0000313" key="3">
    <source>
        <dbReference type="Proteomes" id="UP000018050"/>
    </source>
</evidence>
<evidence type="ECO:0000313" key="2">
    <source>
        <dbReference type="EMBL" id="CDI82709.1"/>
    </source>
</evidence>
<dbReference type="Proteomes" id="UP000018050">
    <property type="component" value="Unassembled WGS sequence"/>
</dbReference>
<proteinExistence type="predicted"/>
<name>U6GVY6_EIMAC</name>
<feature type="compositionally biased region" description="Polar residues" evidence="1">
    <location>
        <begin position="34"/>
        <end position="45"/>
    </location>
</feature>
<dbReference type="RefSeq" id="XP_013247995.1">
    <property type="nucleotide sequence ID" value="XM_013392541.1"/>
</dbReference>
<dbReference type="EMBL" id="HG672692">
    <property type="protein sequence ID" value="CDI82709.1"/>
    <property type="molecule type" value="Genomic_DNA"/>
</dbReference>
<organism evidence="2 3">
    <name type="scientific">Eimeria acervulina</name>
    <name type="common">Coccidian parasite</name>
    <dbReference type="NCBI Taxonomy" id="5801"/>
    <lineage>
        <taxon>Eukaryota</taxon>
        <taxon>Sar</taxon>
        <taxon>Alveolata</taxon>
        <taxon>Apicomplexa</taxon>
        <taxon>Conoidasida</taxon>
        <taxon>Coccidia</taxon>
        <taxon>Eucoccidiorida</taxon>
        <taxon>Eimeriorina</taxon>
        <taxon>Eimeriidae</taxon>
        <taxon>Eimeria</taxon>
    </lineage>
</organism>
<dbReference type="OrthoDB" id="5876363at2759"/>
<reference evidence="2" key="1">
    <citation type="submission" date="2013-10" db="EMBL/GenBank/DDBJ databases">
        <title>Genomic analysis of the causative agents of coccidiosis in chickens.</title>
        <authorList>
            <person name="Reid A.J."/>
            <person name="Blake D."/>
            <person name="Billington K."/>
            <person name="Browne H."/>
            <person name="Dunn M."/>
            <person name="Hung S."/>
            <person name="Kawahara F."/>
            <person name="Miranda-Saavedra D."/>
            <person name="Mourier T."/>
            <person name="Nagra H."/>
            <person name="Otto T.D."/>
            <person name="Rawlings N."/>
            <person name="Sanchez A."/>
            <person name="Sanders M."/>
            <person name="Subramaniam C."/>
            <person name="Tay Y."/>
            <person name="Dear P."/>
            <person name="Doerig C."/>
            <person name="Gruber A."/>
            <person name="Parkinson J."/>
            <person name="Shirley M."/>
            <person name="Wan K.L."/>
            <person name="Berriman M."/>
            <person name="Tomley F."/>
            <person name="Pain A."/>
        </authorList>
    </citation>
    <scope>NUCLEOTIDE SEQUENCE</scope>
    <source>
        <strain evidence="2">Houghton</strain>
    </source>
</reference>
<gene>
    <name evidence="2" type="ORF">EAH_00067430</name>
</gene>
<feature type="non-terminal residue" evidence="2">
    <location>
        <position position="245"/>
    </location>
</feature>
<keyword evidence="3" id="KW-1185">Reference proteome</keyword>
<sequence>MGILSCPDDPAVAAVAADSVTEEAAGASIAAEATNTSVPSGTTELDATEPCPHLDASDEVQQAPPTWGACASEKQNPSEVKGEGSGALDDQCISGKDERHLQRHHDEAEGSLKKEGSPECAECGKDQPEVGSSQEGKAGMCETCRSKAQTGRMQDELQGEETFGHNPQMEVSSVAPALEDTEGPHHRGHGPAEEGDETSAKIPGASRGSSSSSSGGSGSGTASNRLRGSSAAAGVASAAGAATAA</sequence>
<evidence type="ECO:0000256" key="1">
    <source>
        <dbReference type="SAM" id="MobiDB-lite"/>
    </source>
</evidence>
<feature type="compositionally biased region" description="Low complexity" evidence="1">
    <location>
        <begin position="204"/>
        <end position="245"/>
    </location>
</feature>
<feature type="compositionally biased region" description="Low complexity" evidence="1">
    <location>
        <begin position="23"/>
        <end position="33"/>
    </location>
</feature>
<dbReference type="GeneID" id="25274813"/>
<dbReference type="VEuPathDB" id="ToxoDB:EAH_00067430"/>
<feature type="region of interest" description="Disordered" evidence="1">
    <location>
        <begin position="23"/>
        <end position="245"/>
    </location>
</feature>